<protein>
    <recommendedName>
        <fullName evidence="1 8">Protein Rev</fullName>
    </recommendedName>
    <alternativeName>
        <fullName evidence="7 8">Regulator of expression of viral proteins</fullName>
    </alternativeName>
</protein>
<evidence type="ECO:0000256" key="7">
    <source>
        <dbReference type="ARBA" id="ARBA00031496"/>
    </source>
</evidence>
<feature type="region of interest" description="Disordered" evidence="9">
    <location>
        <begin position="88"/>
        <end position="107"/>
    </location>
</feature>
<dbReference type="InterPro" id="IPR000625">
    <property type="entry name" value="REV_protein"/>
</dbReference>
<evidence type="ECO:0000256" key="9">
    <source>
        <dbReference type="SAM" id="MobiDB-lite"/>
    </source>
</evidence>
<evidence type="ECO:0000313" key="10">
    <source>
        <dbReference type="EMBL" id="ADK78276.1"/>
    </source>
</evidence>
<evidence type="ECO:0000256" key="3">
    <source>
        <dbReference type="ARBA" id="ARBA00022562"/>
    </source>
</evidence>
<dbReference type="Gene3D" id="6.10.140.630">
    <property type="match status" value="1"/>
</dbReference>
<keyword evidence="4 8" id="KW-0509">mRNA transport</keyword>
<dbReference type="GO" id="GO:0051028">
    <property type="term" value="P:mRNA transport"/>
    <property type="evidence" value="ECO:0007669"/>
    <property type="project" value="UniProtKB-KW"/>
</dbReference>
<reference evidence="10 11" key="1">
    <citation type="journal article" date="2010" name="J. Gen. Virol.">
        <title>Full-length genome sequence of a simian immunodeficiency virus (SIV) infecting a captive agile mangabey (Cercocebus agilis) is closely related to SIVrcm infecting wild red-capped mangabeys (Cercocebus torquatus) in Cameroon.</title>
        <authorList>
            <person name="Ahuka-Mundeke S."/>
            <person name="Liegeois F."/>
            <person name="Ayouba A."/>
            <person name="Foupouopouognini Y."/>
            <person name="Nerriennet E."/>
            <person name="Delaporte E."/>
            <person name="Peeters M."/>
        </authorList>
    </citation>
    <scope>NUCLEOTIDE SEQUENCE [LARGE SCALE GENOMIC DNA]</scope>
    <source>
        <strain evidence="10 11">SIVagi</strain>
    </source>
</reference>
<keyword evidence="2 8" id="KW-0813">Transport</keyword>
<organismHost>
    <name type="scientific">Cercopithecidae</name>
    <name type="common">Old World monkeys</name>
    <dbReference type="NCBI Taxonomy" id="9527"/>
</organismHost>
<organismHost>
    <name type="scientific">Pan troglodytes</name>
    <name type="common">Chimpanzee</name>
    <dbReference type="NCBI Taxonomy" id="9598"/>
</organismHost>
<dbReference type="GO" id="GO:0003723">
    <property type="term" value="F:RNA binding"/>
    <property type="evidence" value="ECO:0007669"/>
    <property type="project" value="UniProtKB-KW"/>
</dbReference>
<sequence length="107" mass="12511">MLLGEEEDREIRRRLRLIHLLHLTNPYPQPQEGGTASQRRRRRVQWRRRWLQIIQLAERIFLYPDPPPNSDPLSNAVEQLNQLTIAELPEPPINPFTNPASSVVDSS</sequence>
<comment type="function">
    <text evidence="8">Escorts unspliced or incompletely spliced viral pre-mRNAs (late transcripts) out of the nucleus of infected cells. These pre-mRNAs carry a recognition sequence called Rev responsive element (RRE) located in the env gene, that is not present in fully spliced viral mRNAs (early transcripts). This function is essential since most viral proteins are translated from unspliced or partially spliced pre-mRNAs which cannot exit the nucleus by the pathway used by fully processed cellular mRNAs.</text>
</comment>
<organism evidence="10 11">
    <name type="scientific">Simian immunodeficiency virus</name>
    <name type="common">SIV</name>
    <dbReference type="NCBI Taxonomy" id="11723"/>
    <lineage>
        <taxon>Viruses</taxon>
        <taxon>Riboviria</taxon>
        <taxon>Pararnavirae</taxon>
        <taxon>Artverviricota</taxon>
        <taxon>Revtraviricetes</taxon>
        <taxon>Ortervirales</taxon>
        <taxon>Retroviridae</taxon>
        <taxon>Orthoretrovirinae</taxon>
        <taxon>Lentivirus</taxon>
        <taxon>Lentivirus simimdef</taxon>
    </lineage>
</organism>
<dbReference type="EMBL" id="HM803690">
    <property type="protein sequence ID" value="ADK78276.1"/>
    <property type="molecule type" value="Genomic_DNA"/>
</dbReference>
<dbReference type="GO" id="GO:0003700">
    <property type="term" value="F:DNA-binding transcription factor activity"/>
    <property type="evidence" value="ECO:0007669"/>
    <property type="project" value="InterPro"/>
</dbReference>
<proteinExistence type="predicted"/>
<evidence type="ECO:0000256" key="5">
    <source>
        <dbReference type="ARBA" id="ARBA00022884"/>
    </source>
</evidence>
<evidence type="ECO:0000256" key="1">
    <source>
        <dbReference type="ARBA" id="ARBA00020269"/>
    </source>
</evidence>
<keyword evidence="3 8" id="KW-1048">Host nucleus</keyword>
<evidence type="ECO:0000256" key="2">
    <source>
        <dbReference type="ARBA" id="ARBA00022448"/>
    </source>
</evidence>
<dbReference type="Proteomes" id="UP000259447">
    <property type="component" value="Segment"/>
</dbReference>
<dbReference type="GO" id="GO:0044196">
    <property type="term" value="C:host cell nucleolus"/>
    <property type="evidence" value="ECO:0007669"/>
    <property type="project" value="UniProtKB-SubCell"/>
</dbReference>
<evidence type="ECO:0000256" key="6">
    <source>
        <dbReference type="ARBA" id="ARBA00023200"/>
    </source>
</evidence>
<evidence type="ECO:0000256" key="4">
    <source>
        <dbReference type="ARBA" id="ARBA00022816"/>
    </source>
</evidence>
<feature type="compositionally biased region" description="Polar residues" evidence="9">
    <location>
        <begin position="95"/>
        <end position="107"/>
    </location>
</feature>
<gene>
    <name evidence="8 10" type="primary">rev</name>
</gene>
<accession>E1ANV2</accession>
<keyword evidence="5 8" id="KW-0694">RNA-binding</keyword>
<comment type="subcellular location">
    <subcellularLocation>
        <location evidence="8">Host cytoplasm</location>
    </subcellularLocation>
    <subcellularLocation>
        <location evidence="8">Host nucleus</location>
        <location evidence="8">Host nucleolus</location>
    </subcellularLocation>
</comment>
<dbReference type="GO" id="GO:0030430">
    <property type="term" value="C:host cell cytoplasm"/>
    <property type="evidence" value="ECO:0007669"/>
    <property type="project" value="UniProtKB-SubCell"/>
</dbReference>
<comment type="subunit">
    <text evidence="8">Homomultimer; when bound to the RRE. Multimeric assembly is essential for activity.</text>
</comment>
<name>E1ANV2_SIV</name>
<evidence type="ECO:0000313" key="11">
    <source>
        <dbReference type="Proteomes" id="UP000259447"/>
    </source>
</evidence>
<keyword evidence="6 8" id="KW-1035">Host cytoplasm</keyword>
<dbReference type="Pfam" id="PF00424">
    <property type="entry name" value="REV"/>
    <property type="match status" value="1"/>
</dbReference>
<evidence type="ECO:0000256" key="8">
    <source>
        <dbReference type="RuleBase" id="RU364044"/>
    </source>
</evidence>